<dbReference type="Proteomes" id="UP000469559">
    <property type="component" value="Unassembled WGS sequence"/>
</dbReference>
<reference evidence="2 3" key="1">
    <citation type="submission" date="2018-05" db="EMBL/GenBank/DDBJ databases">
        <title>Whole genome sequencing for identification of molecular markers to develop diagnostic detection tools for the regulated plant pathogen Lachnellula willkommii.</title>
        <authorList>
            <person name="Giroux E."/>
            <person name="Bilodeau G."/>
        </authorList>
    </citation>
    <scope>NUCLEOTIDE SEQUENCE [LARGE SCALE GENOMIC DNA]</scope>
    <source>
        <strain evidence="2 3">CBS 203.66</strain>
    </source>
</reference>
<dbReference type="GO" id="GO:0008168">
    <property type="term" value="F:methyltransferase activity"/>
    <property type="evidence" value="ECO:0007669"/>
    <property type="project" value="UniProtKB-KW"/>
</dbReference>
<dbReference type="InterPro" id="IPR025714">
    <property type="entry name" value="Methyltranfer_dom"/>
</dbReference>
<proteinExistence type="predicted"/>
<comment type="caution">
    <text evidence="2">The sequence shown here is derived from an EMBL/GenBank/DDBJ whole genome shotgun (WGS) entry which is preliminary data.</text>
</comment>
<dbReference type="EMBL" id="QGMF01000055">
    <property type="protein sequence ID" value="TVY20451.1"/>
    <property type="molecule type" value="Genomic_DNA"/>
</dbReference>
<keyword evidence="3" id="KW-1185">Reference proteome</keyword>
<evidence type="ECO:0000313" key="3">
    <source>
        <dbReference type="Proteomes" id="UP000469559"/>
    </source>
</evidence>
<keyword evidence="2" id="KW-0808">Transferase</keyword>
<evidence type="ECO:0000313" key="2">
    <source>
        <dbReference type="EMBL" id="TVY20451.1"/>
    </source>
</evidence>
<keyword evidence="2" id="KW-0489">Methyltransferase</keyword>
<organism evidence="2 3">
    <name type="scientific">Lachnellula arida</name>
    <dbReference type="NCBI Taxonomy" id="1316785"/>
    <lineage>
        <taxon>Eukaryota</taxon>
        <taxon>Fungi</taxon>
        <taxon>Dikarya</taxon>
        <taxon>Ascomycota</taxon>
        <taxon>Pezizomycotina</taxon>
        <taxon>Leotiomycetes</taxon>
        <taxon>Helotiales</taxon>
        <taxon>Lachnaceae</taxon>
        <taxon>Lachnellula</taxon>
    </lineage>
</organism>
<accession>A0A8T9BM62</accession>
<dbReference type="CDD" id="cd02440">
    <property type="entry name" value="AdoMet_MTases"/>
    <property type="match status" value="1"/>
</dbReference>
<dbReference type="AlphaFoldDB" id="A0A8T9BM62"/>
<dbReference type="Gene3D" id="3.40.50.150">
    <property type="entry name" value="Vaccinia Virus protein VP39"/>
    <property type="match status" value="1"/>
</dbReference>
<name>A0A8T9BM62_9HELO</name>
<dbReference type="SUPFAM" id="SSF53335">
    <property type="entry name" value="S-adenosyl-L-methionine-dependent methyltransferases"/>
    <property type="match status" value="1"/>
</dbReference>
<dbReference type="OrthoDB" id="10017101at2759"/>
<evidence type="ECO:0000259" key="1">
    <source>
        <dbReference type="Pfam" id="PF13847"/>
    </source>
</evidence>
<protein>
    <submittedName>
        <fullName evidence="2">Putative methyltransferase</fullName>
    </submittedName>
</protein>
<sequence length="281" mass="30725">MSEKDEKSTSSVDYRGLGKDVFEFFTHRTAFNSAAYLLPVLESITKSNPGLRLLDVGAGAGSVSATLAQVIGPEGHVVCTDLAPSVLPQAEAFAQSLGVTNISFQTADVHKLPFENDSFDVVHCHQLFGHVKAPSDAIREMLRVLKPGGVMAAREGDKETEIVWPPLPGMLKWHKFDSDVVIAHGGSLTAGRQLLSWALEGGAKRSQITVSYGNWLTTEEATKETYARGISKVLTGPTRQNALQFGLSEDEIDEICRDTLAWVDREDATWLMLQTEIIIRK</sequence>
<dbReference type="Pfam" id="PF13847">
    <property type="entry name" value="Methyltransf_31"/>
    <property type="match status" value="1"/>
</dbReference>
<dbReference type="PANTHER" id="PTHR43591">
    <property type="entry name" value="METHYLTRANSFERASE"/>
    <property type="match status" value="1"/>
</dbReference>
<gene>
    <name evidence="2" type="ORF">LARI1_G002262</name>
</gene>
<dbReference type="GO" id="GO:0032259">
    <property type="term" value="P:methylation"/>
    <property type="evidence" value="ECO:0007669"/>
    <property type="project" value="UniProtKB-KW"/>
</dbReference>
<dbReference type="InterPro" id="IPR029063">
    <property type="entry name" value="SAM-dependent_MTases_sf"/>
</dbReference>
<feature type="domain" description="Methyltransferase" evidence="1">
    <location>
        <begin position="48"/>
        <end position="160"/>
    </location>
</feature>